<dbReference type="InterPro" id="IPR001623">
    <property type="entry name" value="DnaJ_domain"/>
</dbReference>
<feature type="domain" description="J" evidence="8">
    <location>
        <begin position="334"/>
        <end position="404"/>
    </location>
</feature>
<feature type="domain" description="Plant heme peroxidase family profile" evidence="9">
    <location>
        <begin position="135"/>
        <end position="251"/>
    </location>
</feature>
<dbReference type="Gene3D" id="1.10.287.110">
    <property type="entry name" value="DnaJ domain"/>
    <property type="match status" value="1"/>
</dbReference>
<comment type="cofactor">
    <cofactor evidence="7">
        <name>Ca(2+)</name>
        <dbReference type="ChEBI" id="CHEBI:29108"/>
    </cofactor>
    <text evidence="7">Binds 2 calcium ions per subunit.</text>
</comment>
<evidence type="ECO:0000313" key="10">
    <source>
        <dbReference type="EMBL" id="KAK9783840.1"/>
    </source>
</evidence>
<evidence type="ECO:0000256" key="6">
    <source>
        <dbReference type="ARBA" id="ARBA00023180"/>
    </source>
</evidence>
<evidence type="ECO:0000256" key="2">
    <source>
        <dbReference type="ARBA" id="ARBA00022559"/>
    </source>
</evidence>
<evidence type="ECO:0000256" key="1">
    <source>
        <dbReference type="ARBA" id="ARBA00006089"/>
    </source>
</evidence>
<dbReference type="Gene3D" id="1.10.520.10">
    <property type="match status" value="1"/>
</dbReference>
<dbReference type="EC" id="1.11.1.-" evidence="7"/>
<keyword evidence="3" id="KW-0408">Iron</keyword>
<dbReference type="PROSITE" id="PS00435">
    <property type="entry name" value="PEROXIDASE_1"/>
    <property type="match status" value="1"/>
</dbReference>
<dbReference type="PANTHER" id="PTHR31356">
    <property type="entry name" value="THYLAKOID LUMENAL 29 KDA PROTEIN, CHLOROPLASTIC-RELATED"/>
    <property type="match status" value="1"/>
</dbReference>
<evidence type="ECO:0000259" key="9">
    <source>
        <dbReference type="PROSITE" id="PS50873"/>
    </source>
</evidence>
<dbReference type="InterPro" id="IPR001621">
    <property type="entry name" value="Ligninase"/>
</dbReference>
<name>A0ABR2Y9D7_9PEZI</name>
<proteinExistence type="inferred from homology"/>
<dbReference type="Pfam" id="PF00141">
    <property type="entry name" value="peroxidase"/>
    <property type="match status" value="1"/>
</dbReference>
<comment type="similarity">
    <text evidence="1 7">Belongs to the peroxidase family. Ligninase subfamily.</text>
</comment>
<keyword evidence="4 7" id="KW-0560">Oxidoreductase</keyword>
<keyword evidence="3" id="KW-0349">Heme</keyword>
<evidence type="ECO:0000256" key="3">
    <source>
        <dbReference type="ARBA" id="ARBA00022617"/>
    </source>
</evidence>
<gene>
    <name evidence="10" type="ORF">SCAR479_00399</name>
</gene>
<dbReference type="PROSITE" id="PS50873">
    <property type="entry name" value="PEROXIDASE_4"/>
    <property type="match status" value="1"/>
</dbReference>
<dbReference type="CDD" id="cd06257">
    <property type="entry name" value="DnaJ"/>
    <property type="match status" value="1"/>
</dbReference>
<dbReference type="SUPFAM" id="SSF46565">
    <property type="entry name" value="Chaperone J-domain"/>
    <property type="match status" value="1"/>
</dbReference>
<reference evidence="10 11" key="1">
    <citation type="submission" date="2024-02" db="EMBL/GenBank/DDBJ databases">
        <title>First draft genome assembly of two strains of Seiridium cardinale.</title>
        <authorList>
            <person name="Emiliani G."/>
            <person name="Scali E."/>
        </authorList>
    </citation>
    <scope>NUCLEOTIDE SEQUENCE [LARGE SCALE GENOMIC DNA]</scope>
    <source>
        <strain evidence="10 11">BM-138-000479</strain>
    </source>
</reference>
<keyword evidence="7" id="KW-0479">Metal-binding</keyword>
<evidence type="ECO:0000256" key="5">
    <source>
        <dbReference type="ARBA" id="ARBA00023157"/>
    </source>
</evidence>
<keyword evidence="6" id="KW-0325">Glycoprotein</keyword>
<dbReference type="InterPro" id="IPR010255">
    <property type="entry name" value="Haem_peroxidase_sf"/>
</dbReference>
<accession>A0ABR2Y9D7</accession>
<dbReference type="InterPro" id="IPR019793">
    <property type="entry name" value="Peroxidases_heam-ligand_BS"/>
</dbReference>
<protein>
    <recommendedName>
        <fullName evidence="7">Peroxidase</fullName>
        <ecNumber evidence="7">1.11.1.-</ecNumber>
    </recommendedName>
</protein>
<evidence type="ECO:0000256" key="4">
    <source>
        <dbReference type="ARBA" id="ARBA00023002"/>
    </source>
</evidence>
<keyword evidence="7" id="KW-0106">Calcium</keyword>
<dbReference type="Gene3D" id="1.10.420.10">
    <property type="entry name" value="Peroxidase, domain 2"/>
    <property type="match status" value="1"/>
</dbReference>
<dbReference type="InterPro" id="IPR044831">
    <property type="entry name" value="Ccp1-like"/>
</dbReference>
<dbReference type="Pfam" id="PF00226">
    <property type="entry name" value="DnaJ"/>
    <property type="match status" value="1"/>
</dbReference>
<evidence type="ECO:0000256" key="7">
    <source>
        <dbReference type="RuleBase" id="RU363051"/>
    </source>
</evidence>
<comment type="caution">
    <text evidence="10">The sequence shown here is derived from an EMBL/GenBank/DDBJ whole genome shotgun (WGS) entry which is preliminary data.</text>
</comment>
<dbReference type="PRINTS" id="PR00462">
    <property type="entry name" value="LIGNINASE"/>
</dbReference>
<evidence type="ECO:0000313" key="11">
    <source>
        <dbReference type="Proteomes" id="UP001465668"/>
    </source>
</evidence>
<dbReference type="EMBL" id="JARVKM010000001">
    <property type="protein sequence ID" value="KAK9783840.1"/>
    <property type="molecule type" value="Genomic_DNA"/>
</dbReference>
<dbReference type="InterPro" id="IPR002016">
    <property type="entry name" value="Haem_peroxidase"/>
</dbReference>
<keyword evidence="11" id="KW-1185">Reference proteome</keyword>
<dbReference type="PRINTS" id="PR00458">
    <property type="entry name" value="PEROXIDASE"/>
</dbReference>
<dbReference type="SUPFAM" id="SSF48113">
    <property type="entry name" value="Heme-dependent peroxidases"/>
    <property type="match status" value="1"/>
</dbReference>
<evidence type="ECO:0000259" key="8">
    <source>
        <dbReference type="PROSITE" id="PS50076"/>
    </source>
</evidence>
<sequence>MHASIIIRCLVVLASIYFLIDARHTRPVWTRLQKRQGIESSSELFGDLLGETQTIAGGKIKRILQGNESASSSHCSDYLAPGDLGSDLCSADICCTWSHVVREITLLFQDCNALARGAIRQGFHDAATWDKYTAVGGADGSLLLSDELERFGNHGLLEIGNATKEVFENYKSFGISMADLIQVSAITATVVCPGGPRIRLFVGRKDNEQPGPRGLLPSPFDNAEYLISLFGNKTFSSTDLVALVGAHSVSRQGSVDATRLGAPQDDTPAVWDNQFFTDTLSADNETVLILPSDASLSAFSETSAQWKEFAGSNNTSTWDPAYARAYVRMRKNCTPYDILEQVRGARYNKRRYYELVKVYHPDRWQHTTYHGMSKKTRIERYRLIVAANLILSDPAKKRAYDECSVGWEEGCGTSVPDSADETHDNTKRDSTLHKRCKKERDLGGLGRMAWSQFWT</sequence>
<dbReference type="PANTHER" id="PTHR31356:SF66">
    <property type="entry name" value="CATALASE-PEROXIDASE"/>
    <property type="match status" value="1"/>
</dbReference>
<keyword evidence="5" id="KW-1015">Disulfide bond</keyword>
<dbReference type="InterPro" id="IPR036869">
    <property type="entry name" value="J_dom_sf"/>
</dbReference>
<organism evidence="10 11">
    <name type="scientific">Seiridium cardinale</name>
    <dbReference type="NCBI Taxonomy" id="138064"/>
    <lineage>
        <taxon>Eukaryota</taxon>
        <taxon>Fungi</taxon>
        <taxon>Dikarya</taxon>
        <taxon>Ascomycota</taxon>
        <taxon>Pezizomycotina</taxon>
        <taxon>Sordariomycetes</taxon>
        <taxon>Xylariomycetidae</taxon>
        <taxon>Amphisphaeriales</taxon>
        <taxon>Sporocadaceae</taxon>
        <taxon>Seiridium</taxon>
    </lineage>
</organism>
<keyword evidence="2 7" id="KW-0575">Peroxidase</keyword>
<dbReference type="GO" id="GO:0004601">
    <property type="term" value="F:peroxidase activity"/>
    <property type="evidence" value="ECO:0007669"/>
    <property type="project" value="UniProtKB-KW"/>
</dbReference>
<dbReference type="PROSITE" id="PS50076">
    <property type="entry name" value="DNAJ_2"/>
    <property type="match status" value="1"/>
</dbReference>
<dbReference type="Proteomes" id="UP001465668">
    <property type="component" value="Unassembled WGS sequence"/>
</dbReference>